<gene>
    <name evidence="10" type="primary">NvC3-2</name>
</gene>
<dbReference type="Pfam" id="PF07677">
    <property type="entry name" value="A2M_recep"/>
    <property type="match status" value="1"/>
</dbReference>
<dbReference type="SUPFAM" id="SSF48239">
    <property type="entry name" value="Terpenoid cyclases/Protein prenyltransferases"/>
    <property type="match status" value="1"/>
</dbReference>
<dbReference type="EMBL" id="AB450040">
    <property type="protein sequence ID" value="BAH22725.1"/>
    <property type="molecule type" value="mRNA"/>
</dbReference>
<dbReference type="SMART" id="SM01419">
    <property type="entry name" value="Thiol-ester_cl"/>
    <property type="match status" value="1"/>
</dbReference>
<dbReference type="SMART" id="SM01360">
    <property type="entry name" value="A2M"/>
    <property type="match status" value="1"/>
</dbReference>
<organism evidence="10">
    <name type="scientific">Nematostella vectensis</name>
    <name type="common">Starlet sea anemone</name>
    <dbReference type="NCBI Taxonomy" id="45351"/>
    <lineage>
        <taxon>Eukaryota</taxon>
        <taxon>Metazoa</taxon>
        <taxon>Cnidaria</taxon>
        <taxon>Anthozoa</taxon>
        <taxon>Hexacorallia</taxon>
        <taxon>Actiniaria</taxon>
        <taxon>Edwardsiidae</taxon>
        <taxon>Nematostella</taxon>
    </lineage>
</organism>
<dbReference type="GO" id="GO:0005615">
    <property type="term" value="C:extracellular space"/>
    <property type="evidence" value="ECO:0007669"/>
    <property type="project" value="InterPro"/>
</dbReference>
<dbReference type="Pfam" id="PF01759">
    <property type="entry name" value="NTR"/>
    <property type="match status" value="1"/>
</dbReference>
<keyword evidence="4" id="KW-0882">Thioester bond</keyword>
<evidence type="ECO:0000256" key="2">
    <source>
        <dbReference type="ARBA" id="ARBA00022525"/>
    </source>
</evidence>
<feature type="signal peptide" evidence="8">
    <location>
        <begin position="1"/>
        <end position="19"/>
    </location>
</feature>
<dbReference type="InterPro" id="IPR019742">
    <property type="entry name" value="MacrogloblnA2_CS"/>
</dbReference>
<evidence type="ECO:0000256" key="7">
    <source>
        <dbReference type="SAM" id="MobiDB-lite"/>
    </source>
</evidence>
<dbReference type="InterPro" id="IPR040839">
    <property type="entry name" value="MG4"/>
</dbReference>
<reference evidence="10" key="1">
    <citation type="journal article" date="2009" name="Immunobiology">
        <title>Multi-component complement system of Cnidaria: C3, Bf, and MASP genes expressed in the endodermal tissues of a sea anemone, Nematostella vectensis.</title>
        <authorList>
            <person name="Kimura A."/>
            <person name="Sakaguchi E."/>
            <person name="Nonaka M."/>
        </authorList>
    </citation>
    <scope>NUCLEOTIDE SEQUENCE</scope>
</reference>
<dbReference type="InterPro" id="IPR002890">
    <property type="entry name" value="MG2"/>
</dbReference>
<keyword evidence="5" id="KW-1015">Disulfide bond</keyword>
<dbReference type="InterPro" id="IPR011625">
    <property type="entry name" value="A2M_N_BRD"/>
</dbReference>
<dbReference type="Gene3D" id="2.60.120.1540">
    <property type="match status" value="1"/>
</dbReference>
<evidence type="ECO:0000256" key="1">
    <source>
        <dbReference type="ARBA" id="ARBA00004613"/>
    </source>
</evidence>
<feature type="region of interest" description="Disordered" evidence="7">
    <location>
        <begin position="1406"/>
        <end position="1468"/>
    </location>
</feature>
<dbReference type="Pfam" id="PF17790">
    <property type="entry name" value="MG1"/>
    <property type="match status" value="1"/>
</dbReference>
<feature type="compositionally biased region" description="Basic residues" evidence="7">
    <location>
        <begin position="1411"/>
        <end position="1454"/>
    </location>
</feature>
<dbReference type="Pfam" id="PF07703">
    <property type="entry name" value="A2M_BRD"/>
    <property type="match status" value="1"/>
</dbReference>
<keyword evidence="2" id="KW-0964">Secreted</keyword>
<dbReference type="SMART" id="SM01359">
    <property type="entry name" value="A2M_N_2"/>
    <property type="match status" value="1"/>
</dbReference>
<dbReference type="InterPro" id="IPR041555">
    <property type="entry name" value="MG3"/>
</dbReference>
<dbReference type="Pfam" id="PF17791">
    <property type="entry name" value="MG3"/>
    <property type="match status" value="1"/>
</dbReference>
<feature type="chain" id="PRO_5002894544" evidence="8">
    <location>
        <begin position="20"/>
        <end position="1740"/>
    </location>
</feature>
<dbReference type="Gene3D" id="2.20.130.20">
    <property type="match status" value="1"/>
</dbReference>
<dbReference type="InterPro" id="IPR001134">
    <property type="entry name" value="Netrin_domain"/>
</dbReference>
<dbReference type="InterPro" id="IPR008930">
    <property type="entry name" value="Terpenoid_cyclase/PrenylTrfase"/>
</dbReference>
<dbReference type="FunFam" id="2.60.40.1930:FF:000001">
    <property type="entry name" value="CD109 isoform 3"/>
    <property type="match status" value="1"/>
</dbReference>
<evidence type="ECO:0000259" key="9">
    <source>
        <dbReference type="PROSITE" id="PS50189"/>
    </source>
</evidence>
<dbReference type="PANTHER" id="PTHR11412:SF166">
    <property type="entry name" value="NTR DOMAIN-CONTAINING PROTEIN"/>
    <property type="match status" value="1"/>
</dbReference>
<dbReference type="Gene3D" id="2.60.40.10">
    <property type="entry name" value="Immunoglobulins"/>
    <property type="match status" value="2"/>
</dbReference>
<dbReference type="Gene3D" id="2.60.40.1930">
    <property type="match status" value="3"/>
</dbReference>
<dbReference type="InterPro" id="IPR011626">
    <property type="entry name" value="Alpha-macroglobulin_TED"/>
</dbReference>
<sequence length="1740" mass="194270">MAFVTRFVLTLVLTTLADCTNSQRLRPNYFIFAPEMLHVGVTENISVKVSGVTRPVNVTLFLTDYPDKSTEFAHAQGTFRPDENGFLSVKVNATEVTSLSRDGDLYAYLVVMCRDPQVPFIRETRVLISYRSMMLLVQIDKPIYTPSQTVKMRVIPLDFDLQSLKVKVDIIVKNPQGIRTQNWQKLSSEHGIISKALSLGPRAMLGNWSIIAYHHGYGNKTNTTVHFEVKQYVLPRFSVRIIGPDYILPKTRSIKIAVISKYTYGKAAQGSVTVRLSVTGGGSPSIRFYSTTEKLIDGKSTLDVDSGFIKKHPSRPWFPDGRRLQIECDVIEEATGMRESAVDNSVYFVSTPFHVTIADTALFFKPGLPFVVKIAIHYPNKQPARGIPVDVSAMGKKHNNTNVNILTKVSGKLEKILRQQTNNAGKAEFTLDIPRNVKTITVKIRTAVRDTIDPDDNAVIIISAESYFSQSNSYLHIRPKVPKVSVGQTARWDVFQNRNITSISFMVLSRGRIILHRSISSSSGVNIASTLAFPVTLAMVPRARVLAYYVTHTNEVVADSALMEVENWFPNKVWLQVPTPAKGHLPGSTVEVKLHAEAGSRVALLGVDESVYLLRKNSRLTAKQVFQAVRDLDLGCGVGPGKDSSHVFNNAGLSIISNNNLALKFGHERDCSTEHAYQRRTKRSSKESTCCASGRMPSRAKCELRARFFLGNVSVQCRKDFLKCCREETGEEEIEVYRERQTKEKNARVEEDIENQGQIRKYFPETWIFDEYQTGLDGKLALRYTLPDTITTWAVQALAVSNETGFGVTELSRVTTFKNFFIALLLPYSAQRGEQISVKAAVFNYGEQESEVEVHLTGDPTYCSSSGPGASSQPITLRIAGNDAISVSFVVVPVRLGRIPIRIVAKARLAGSHGDDWTMDAVEKDLLVVPEGVERRVVYSLVIDPQGVLRDEVDAVNGSSPPMSLDVTHDGKQISNVELAVPKGAVPGSIFASLYFTGNLIGSAVYNLMTGGVEHLLRIPIGCGEQNMITLAPNVYILEFLSSSKQVTAEIEAKAYRLIQQGYQQQLGFRRKDKSFSAFGESRPGSTWLTAFVIKVFCTAKRFDGVAIDNDLIRDSITWLLANQREDGAFPEVMDVVHVSLMGGIHGSIAMTAYVVTALLECECPGTALDQATKVAKAVHFLEQEINNLQKPQILALATYALAMARSPKATQANTRLLGMSHNNQTRGNNTRYWETGKHALDVETAAYALLAQLHLGRIKLGGPVASWLTLQRNAQGGFSSTQDTCVALQALAKYSEKTAGGFMNLQVSITSDKSAYWKKTYHVTKENALAHRKLDVTSFLGHVLFIDGVGTGVGQIQLEILYNVPSPKNETCLFDLRITTTEIQAKNKTLNGINIIGRSLNREKRELRNGIRKKKNRKKKCRNNKRKGKRCGRKSKQRVRKTKKRKGEKKSKKTEKTGKQQKTQQDPPESIYIKVCTRFRREKRSGMAIMDIGIFTGFKPDEKSLIELQKNVRPTVDRFEFSDRSVVLYINQIPNKREFCVKFQVNRKFAVGTVQPVPVTVYDYYEPSDSCTRFYSPHARSEMLLDVCQGAQCNCLEAGCSPCSLGSLSADKLLKEACHFHDFVFKGEVVFADEEHRIDEKSRKRTWLLYFLKVTSVFKEGVARVRKGQILEYNRRGGCSCPDLQVGVEYLVLGRQQSAQFVFNENTRVLPWISLGGEPHGQGVVRELRARLHQPHWCI</sequence>
<evidence type="ECO:0000256" key="5">
    <source>
        <dbReference type="ARBA" id="ARBA00023157"/>
    </source>
</evidence>
<evidence type="ECO:0000256" key="4">
    <source>
        <dbReference type="ARBA" id="ARBA00022966"/>
    </source>
</evidence>
<dbReference type="InterPro" id="IPR008993">
    <property type="entry name" value="TIMP-like_OB-fold"/>
</dbReference>
<dbReference type="InterPro" id="IPR047565">
    <property type="entry name" value="Alpha-macroglob_thiol-ester_cl"/>
</dbReference>
<dbReference type="Gene3D" id="1.50.10.20">
    <property type="match status" value="1"/>
</dbReference>
<dbReference type="Pfam" id="PF00207">
    <property type="entry name" value="A2M"/>
    <property type="match status" value="1"/>
</dbReference>
<keyword evidence="3 8" id="KW-0732">Signal</keyword>
<dbReference type="SMART" id="SM00643">
    <property type="entry name" value="C345C"/>
    <property type="match status" value="1"/>
</dbReference>
<protein>
    <submittedName>
        <fullName evidence="10">Complement component C3</fullName>
    </submittedName>
</protein>
<dbReference type="Gene3D" id="2.60.40.690">
    <property type="entry name" value="Alpha-macroglobulin, receptor-binding domain"/>
    <property type="match status" value="2"/>
</dbReference>
<dbReference type="Pfam" id="PF07678">
    <property type="entry name" value="TED_complement"/>
    <property type="match status" value="1"/>
</dbReference>
<feature type="domain" description="NTR" evidence="9">
    <location>
        <begin position="1601"/>
        <end position="1739"/>
    </location>
</feature>
<name>B9X081_NEMVE</name>
<dbReference type="InterPro" id="IPR001599">
    <property type="entry name" value="Macroglobln_a2"/>
</dbReference>
<dbReference type="PROSITE" id="PS50189">
    <property type="entry name" value="NTR"/>
    <property type="match status" value="1"/>
</dbReference>
<dbReference type="InterPro" id="IPR036595">
    <property type="entry name" value="A-macroglobulin_rcpt-bd_sf"/>
</dbReference>
<dbReference type="SUPFAM" id="SSF49410">
    <property type="entry name" value="Alpha-macroglobulin receptor domain"/>
    <property type="match status" value="1"/>
</dbReference>
<dbReference type="InterPro" id="IPR050473">
    <property type="entry name" value="A2M/Complement_sys"/>
</dbReference>
<dbReference type="Gene3D" id="2.60.40.1940">
    <property type="match status" value="1"/>
</dbReference>
<dbReference type="Gene3D" id="2.40.50.120">
    <property type="match status" value="1"/>
</dbReference>
<dbReference type="InterPro" id="IPR018933">
    <property type="entry name" value="Netrin_module_non-TIMP"/>
</dbReference>
<dbReference type="Pfam" id="PF17789">
    <property type="entry name" value="MG4"/>
    <property type="match status" value="1"/>
</dbReference>
<proteinExistence type="evidence at transcript level"/>
<evidence type="ECO:0000256" key="3">
    <source>
        <dbReference type="ARBA" id="ARBA00022729"/>
    </source>
</evidence>
<evidence type="ECO:0000313" key="10">
    <source>
        <dbReference type="EMBL" id="BAH22725.1"/>
    </source>
</evidence>
<dbReference type="InterPro" id="IPR013783">
    <property type="entry name" value="Ig-like_fold"/>
</dbReference>
<dbReference type="PANTHER" id="PTHR11412">
    <property type="entry name" value="MACROGLOBULIN / COMPLEMENT"/>
    <property type="match status" value="1"/>
</dbReference>
<accession>B9X081</accession>
<dbReference type="InterPro" id="IPR041425">
    <property type="entry name" value="C3/4/5_MG1"/>
</dbReference>
<dbReference type="GO" id="GO:0004866">
    <property type="term" value="F:endopeptidase inhibitor activity"/>
    <property type="evidence" value="ECO:0007669"/>
    <property type="project" value="InterPro"/>
</dbReference>
<dbReference type="PROSITE" id="PS00477">
    <property type="entry name" value="ALPHA_2_MACROGLOBULIN"/>
    <property type="match status" value="1"/>
</dbReference>
<keyword evidence="6" id="KW-0325">Glycoprotein</keyword>
<dbReference type="InterPro" id="IPR009048">
    <property type="entry name" value="A-macroglobulin_rcpt-bd"/>
</dbReference>
<dbReference type="Pfam" id="PF01835">
    <property type="entry name" value="MG2"/>
    <property type="match status" value="1"/>
</dbReference>
<dbReference type="SMART" id="SM01361">
    <property type="entry name" value="A2M_recep"/>
    <property type="match status" value="1"/>
</dbReference>
<evidence type="ECO:0000256" key="6">
    <source>
        <dbReference type="ARBA" id="ARBA00023180"/>
    </source>
</evidence>
<evidence type="ECO:0000256" key="8">
    <source>
        <dbReference type="SAM" id="SignalP"/>
    </source>
</evidence>
<comment type="subcellular location">
    <subcellularLocation>
        <location evidence="1">Secreted</location>
    </subcellularLocation>
</comment>
<dbReference type="SUPFAM" id="SSF50242">
    <property type="entry name" value="TIMP-like"/>
    <property type="match status" value="1"/>
</dbReference>
<dbReference type="Gene3D" id="6.20.50.160">
    <property type="match status" value="1"/>
</dbReference>
<dbReference type="CDD" id="cd02896">
    <property type="entry name" value="complement_C3_C4_C5"/>
    <property type="match status" value="1"/>
</dbReference>